<proteinExistence type="predicted"/>
<evidence type="ECO:0000256" key="1">
    <source>
        <dbReference type="SAM" id="MobiDB-lite"/>
    </source>
</evidence>
<dbReference type="Proteomes" id="UP000479710">
    <property type="component" value="Unassembled WGS sequence"/>
</dbReference>
<evidence type="ECO:0000313" key="2">
    <source>
        <dbReference type="EMBL" id="KAF0919916.1"/>
    </source>
</evidence>
<reference evidence="2 3" key="1">
    <citation type="submission" date="2019-11" db="EMBL/GenBank/DDBJ databases">
        <title>Whole genome sequence of Oryza granulata.</title>
        <authorList>
            <person name="Li W."/>
        </authorList>
    </citation>
    <scope>NUCLEOTIDE SEQUENCE [LARGE SCALE GENOMIC DNA]</scope>
    <source>
        <strain evidence="3">cv. Menghai</strain>
        <tissue evidence="2">Leaf</tissue>
    </source>
</reference>
<sequence>MTILRKRRLLGQQERGRKDRKCIPSIVADLKAQDTMSAAPSAPLNDEEDDSESDPDEMDDAGEL</sequence>
<dbReference type="AlphaFoldDB" id="A0A6G1E5T6"/>
<evidence type="ECO:0000313" key="3">
    <source>
        <dbReference type="Proteomes" id="UP000479710"/>
    </source>
</evidence>
<feature type="compositionally biased region" description="Acidic residues" evidence="1">
    <location>
        <begin position="45"/>
        <end position="64"/>
    </location>
</feature>
<keyword evidence="3" id="KW-1185">Reference proteome</keyword>
<feature type="region of interest" description="Disordered" evidence="1">
    <location>
        <begin position="1"/>
        <end position="64"/>
    </location>
</feature>
<comment type="caution">
    <text evidence="2">The sequence shown here is derived from an EMBL/GenBank/DDBJ whole genome shotgun (WGS) entry which is preliminary data.</text>
</comment>
<gene>
    <name evidence="2" type="ORF">E2562_032326</name>
</gene>
<accession>A0A6G1E5T6</accession>
<protein>
    <submittedName>
        <fullName evidence="2">Uncharacterized protein</fullName>
    </submittedName>
</protein>
<dbReference type="EMBL" id="SPHZ02000005">
    <property type="protein sequence ID" value="KAF0919916.1"/>
    <property type="molecule type" value="Genomic_DNA"/>
</dbReference>
<name>A0A6G1E5T6_9ORYZ</name>
<organism evidence="2 3">
    <name type="scientific">Oryza meyeriana var. granulata</name>
    <dbReference type="NCBI Taxonomy" id="110450"/>
    <lineage>
        <taxon>Eukaryota</taxon>
        <taxon>Viridiplantae</taxon>
        <taxon>Streptophyta</taxon>
        <taxon>Embryophyta</taxon>
        <taxon>Tracheophyta</taxon>
        <taxon>Spermatophyta</taxon>
        <taxon>Magnoliopsida</taxon>
        <taxon>Liliopsida</taxon>
        <taxon>Poales</taxon>
        <taxon>Poaceae</taxon>
        <taxon>BOP clade</taxon>
        <taxon>Oryzoideae</taxon>
        <taxon>Oryzeae</taxon>
        <taxon>Oryzinae</taxon>
        <taxon>Oryza</taxon>
        <taxon>Oryza meyeriana</taxon>
    </lineage>
</organism>